<accession>A0A0E9U1G9</accession>
<reference evidence="1" key="1">
    <citation type="submission" date="2014-11" db="EMBL/GenBank/DDBJ databases">
        <authorList>
            <person name="Amaro Gonzalez C."/>
        </authorList>
    </citation>
    <scope>NUCLEOTIDE SEQUENCE</scope>
</reference>
<protein>
    <submittedName>
        <fullName evidence="1">Uncharacterized protein</fullName>
    </submittedName>
</protein>
<evidence type="ECO:0000313" key="1">
    <source>
        <dbReference type="EMBL" id="JAH59661.1"/>
    </source>
</evidence>
<name>A0A0E9U1G9_ANGAN</name>
<sequence>MLYSPLGCLGITCIIRIRRKV</sequence>
<dbReference type="EMBL" id="GBXM01048916">
    <property type="protein sequence ID" value="JAH59661.1"/>
    <property type="molecule type" value="Transcribed_RNA"/>
</dbReference>
<dbReference type="AlphaFoldDB" id="A0A0E9U1G9"/>
<proteinExistence type="predicted"/>
<reference evidence="1" key="2">
    <citation type="journal article" date="2015" name="Fish Shellfish Immunol.">
        <title>Early steps in the European eel (Anguilla anguilla)-Vibrio vulnificus interaction in the gills: Role of the RtxA13 toxin.</title>
        <authorList>
            <person name="Callol A."/>
            <person name="Pajuelo D."/>
            <person name="Ebbesson L."/>
            <person name="Teles M."/>
            <person name="MacKenzie S."/>
            <person name="Amaro C."/>
        </authorList>
    </citation>
    <scope>NUCLEOTIDE SEQUENCE</scope>
</reference>
<organism evidence="1">
    <name type="scientific">Anguilla anguilla</name>
    <name type="common">European freshwater eel</name>
    <name type="synonym">Muraena anguilla</name>
    <dbReference type="NCBI Taxonomy" id="7936"/>
    <lineage>
        <taxon>Eukaryota</taxon>
        <taxon>Metazoa</taxon>
        <taxon>Chordata</taxon>
        <taxon>Craniata</taxon>
        <taxon>Vertebrata</taxon>
        <taxon>Euteleostomi</taxon>
        <taxon>Actinopterygii</taxon>
        <taxon>Neopterygii</taxon>
        <taxon>Teleostei</taxon>
        <taxon>Anguilliformes</taxon>
        <taxon>Anguillidae</taxon>
        <taxon>Anguilla</taxon>
    </lineage>
</organism>